<gene>
    <name evidence="2" type="ORF">QE399_000922</name>
</gene>
<sequence>MSEERPEKPDLVAAMIWLLGPESQEVRSKALLGTHRVNCDPDDPTRAWETLPDETVIRGRLLDNGDFIPDEETESERPHPPADH</sequence>
<feature type="compositionally biased region" description="Basic and acidic residues" evidence="1">
    <location>
        <begin position="75"/>
        <end position="84"/>
    </location>
</feature>
<dbReference type="EMBL" id="JAVIZX010000001">
    <property type="protein sequence ID" value="MDR6213233.1"/>
    <property type="molecule type" value="Genomic_DNA"/>
</dbReference>
<organism evidence="2 3">
    <name type="scientific">Paracidovorax wautersii</name>
    <dbReference type="NCBI Taxonomy" id="1177982"/>
    <lineage>
        <taxon>Bacteria</taxon>
        <taxon>Pseudomonadati</taxon>
        <taxon>Pseudomonadota</taxon>
        <taxon>Betaproteobacteria</taxon>
        <taxon>Burkholderiales</taxon>
        <taxon>Comamonadaceae</taxon>
        <taxon>Paracidovorax</taxon>
    </lineage>
</organism>
<evidence type="ECO:0000313" key="2">
    <source>
        <dbReference type="EMBL" id="MDR6213233.1"/>
    </source>
</evidence>
<dbReference type="Proteomes" id="UP001267710">
    <property type="component" value="Unassembled WGS sequence"/>
</dbReference>
<keyword evidence="3" id="KW-1185">Reference proteome</keyword>
<protein>
    <submittedName>
        <fullName evidence="2">Uncharacterized protein</fullName>
    </submittedName>
</protein>
<evidence type="ECO:0000256" key="1">
    <source>
        <dbReference type="SAM" id="MobiDB-lite"/>
    </source>
</evidence>
<reference evidence="2 3" key="1">
    <citation type="submission" date="2023-08" db="EMBL/GenBank/DDBJ databases">
        <title>Functional and genomic diversity of the sorghum phyllosphere microbiome.</title>
        <authorList>
            <person name="Shade A."/>
        </authorList>
    </citation>
    <scope>NUCLEOTIDE SEQUENCE [LARGE SCALE GENOMIC DNA]</scope>
    <source>
        <strain evidence="2 3">SORGH_AS_0335</strain>
    </source>
</reference>
<evidence type="ECO:0000313" key="3">
    <source>
        <dbReference type="Proteomes" id="UP001267710"/>
    </source>
</evidence>
<name>A0ABU1I9M6_9BURK</name>
<proteinExistence type="predicted"/>
<accession>A0ABU1I9M6</accession>
<feature type="region of interest" description="Disordered" evidence="1">
    <location>
        <begin position="62"/>
        <end position="84"/>
    </location>
</feature>
<dbReference type="RefSeq" id="WP_309826567.1">
    <property type="nucleotide sequence ID" value="NZ_JAVIZX010000001.1"/>
</dbReference>
<comment type="caution">
    <text evidence="2">The sequence shown here is derived from an EMBL/GenBank/DDBJ whole genome shotgun (WGS) entry which is preliminary data.</text>
</comment>